<proteinExistence type="inferred from homology"/>
<organism evidence="7 8">
    <name type="scientific">Amycolatopsis tolypomycina</name>
    <dbReference type="NCBI Taxonomy" id="208445"/>
    <lineage>
        <taxon>Bacteria</taxon>
        <taxon>Bacillati</taxon>
        <taxon>Actinomycetota</taxon>
        <taxon>Actinomycetes</taxon>
        <taxon>Pseudonocardiales</taxon>
        <taxon>Pseudonocardiaceae</taxon>
        <taxon>Amycolatopsis</taxon>
    </lineage>
</organism>
<dbReference type="SUPFAM" id="SSF50370">
    <property type="entry name" value="Ricin B-like lectins"/>
    <property type="match status" value="1"/>
</dbReference>
<dbReference type="PANTHER" id="PTHR22925">
    <property type="entry name" value="GLYCOSYL HYDROLASE 43 FAMILY MEMBER"/>
    <property type="match status" value="1"/>
</dbReference>
<evidence type="ECO:0000256" key="4">
    <source>
        <dbReference type="RuleBase" id="RU361187"/>
    </source>
</evidence>
<feature type="domain" description="Ricin B lectin" evidence="6">
    <location>
        <begin position="341"/>
        <end position="476"/>
    </location>
</feature>
<dbReference type="InterPro" id="IPR000772">
    <property type="entry name" value="Ricin_B_lectin"/>
</dbReference>
<evidence type="ECO:0000313" key="7">
    <source>
        <dbReference type="EMBL" id="SEC25287.1"/>
    </source>
</evidence>
<keyword evidence="8" id="KW-1185">Reference proteome</keyword>
<keyword evidence="5" id="KW-0732">Signal</keyword>
<dbReference type="RefSeq" id="WP_244170171.1">
    <property type="nucleotide sequence ID" value="NZ_FNSO01000004.1"/>
</dbReference>
<feature type="signal peptide" evidence="5">
    <location>
        <begin position="1"/>
        <end position="26"/>
    </location>
</feature>
<comment type="similarity">
    <text evidence="1 4">Belongs to the glycosyl hydrolase 43 family.</text>
</comment>
<keyword evidence="7" id="KW-0430">Lectin</keyword>
<dbReference type="EMBL" id="FNSO01000004">
    <property type="protein sequence ID" value="SEC25287.1"/>
    <property type="molecule type" value="Genomic_DNA"/>
</dbReference>
<feature type="chain" id="PRO_5011473661" evidence="5">
    <location>
        <begin position="27"/>
        <end position="478"/>
    </location>
</feature>
<evidence type="ECO:0000256" key="2">
    <source>
        <dbReference type="ARBA" id="ARBA00022801"/>
    </source>
</evidence>
<evidence type="ECO:0000313" key="8">
    <source>
        <dbReference type="Proteomes" id="UP000199622"/>
    </source>
</evidence>
<dbReference type="Proteomes" id="UP000199622">
    <property type="component" value="Unassembled WGS sequence"/>
</dbReference>
<dbReference type="InterPro" id="IPR035992">
    <property type="entry name" value="Ricin_B-like_lectins"/>
</dbReference>
<dbReference type="PROSITE" id="PS50231">
    <property type="entry name" value="RICIN_B_LECTIN"/>
    <property type="match status" value="1"/>
</dbReference>
<evidence type="ECO:0000256" key="1">
    <source>
        <dbReference type="ARBA" id="ARBA00009865"/>
    </source>
</evidence>
<dbReference type="Gene3D" id="2.80.10.50">
    <property type="match status" value="3"/>
</dbReference>
<dbReference type="GO" id="GO:0005975">
    <property type="term" value="P:carbohydrate metabolic process"/>
    <property type="evidence" value="ECO:0007669"/>
    <property type="project" value="InterPro"/>
</dbReference>
<dbReference type="Gene3D" id="2.115.10.20">
    <property type="entry name" value="Glycosyl hydrolase domain, family 43"/>
    <property type="match status" value="1"/>
</dbReference>
<dbReference type="InterPro" id="IPR023296">
    <property type="entry name" value="Glyco_hydro_beta-prop_sf"/>
</dbReference>
<dbReference type="STRING" id="208445.SAMN04489727_3105"/>
<dbReference type="Pfam" id="PF04616">
    <property type="entry name" value="Glyco_hydro_43"/>
    <property type="match status" value="1"/>
</dbReference>
<keyword evidence="3 4" id="KW-0326">Glycosidase</keyword>
<evidence type="ECO:0000256" key="3">
    <source>
        <dbReference type="ARBA" id="ARBA00023295"/>
    </source>
</evidence>
<dbReference type="CDD" id="cd23458">
    <property type="entry name" value="beta-trefoil_Ricin_AgaB34-like"/>
    <property type="match status" value="1"/>
</dbReference>
<dbReference type="GO" id="GO:0004553">
    <property type="term" value="F:hydrolase activity, hydrolyzing O-glycosyl compounds"/>
    <property type="evidence" value="ECO:0007669"/>
    <property type="project" value="InterPro"/>
</dbReference>
<evidence type="ECO:0000256" key="5">
    <source>
        <dbReference type="SAM" id="SignalP"/>
    </source>
</evidence>
<name>A0A1H4R0J8_9PSEU</name>
<reference evidence="8" key="1">
    <citation type="submission" date="2016-10" db="EMBL/GenBank/DDBJ databases">
        <authorList>
            <person name="Varghese N."/>
            <person name="Submissions S."/>
        </authorList>
    </citation>
    <scope>NUCLEOTIDE SEQUENCE [LARGE SCALE GENOMIC DNA]</scope>
    <source>
        <strain evidence="8">DSM 44544</strain>
    </source>
</reference>
<evidence type="ECO:0000259" key="6">
    <source>
        <dbReference type="SMART" id="SM00458"/>
    </source>
</evidence>
<dbReference type="GO" id="GO:0030246">
    <property type="term" value="F:carbohydrate binding"/>
    <property type="evidence" value="ECO:0007669"/>
    <property type="project" value="UniProtKB-KW"/>
</dbReference>
<accession>A0A1H4R0J8</accession>
<gene>
    <name evidence="7" type="ORF">SAMN04489727_3105</name>
</gene>
<dbReference type="PANTHER" id="PTHR22925:SF3">
    <property type="entry name" value="GLYCOSYL HYDROLASE FAMILY PROTEIN 43"/>
    <property type="match status" value="1"/>
</dbReference>
<protein>
    <submittedName>
        <fullName evidence="7">Ricin-type beta-trefoil lectin domain-containing protein</fullName>
    </submittedName>
</protein>
<dbReference type="CDD" id="cd18822">
    <property type="entry name" value="GH43_CtGH43-like"/>
    <property type="match status" value="1"/>
</dbReference>
<dbReference type="SMART" id="SM00458">
    <property type="entry name" value="RICIN"/>
    <property type="match status" value="1"/>
</dbReference>
<dbReference type="InterPro" id="IPR006710">
    <property type="entry name" value="Glyco_hydro_43"/>
</dbReference>
<keyword evidence="2 4" id="KW-0378">Hydrolase</keyword>
<sequence length="478" mass="51314">MLRRRGTVLSLLVLFTLLLGAPGAHAAPVTVTNGSQFTDTSGALVHAHGGGMLKVGAYYYWFGENRNADDTFRAVSAYRSTDLKTWEFRGDVLTQSSAAELGRAKIERPKVIYNSSTGQYVMWMHKENGDDYAEARAAVATSSTVDGSYSYRGSFRPFGTHMSRDITLFKDDDGTAYMASAARENADLNVYRLTADYTGVSALVQTLWPGSYREAPAMFKRNGVYFLLTSGATGWSPNQQKYATASSVTGTWSALSNVGDATGFGSQTAYVQPVQGTQATSYLYLGDRWAGAWQRPVNESRYVWLPLSFPSNTSMSMTWYPKVSVDAATGVVAGAGTGSAYETWVARHSGKCADIPSSSRNDGVALTQYTCNNGANQQWSVLDLGDGYVNLIARHSGKCLGIAGASTADGAAAVQSTCTTGTNQQWQAQPVSGGYVRWVARHSGKCLDVVSASTADGAAVKQYPCTGVTNQQWQRKAA</sequence>
<dbReference type="Pfam" id="PF14200">
    <property type="entry name" value="RicinB_lectin_2"/>
    <property type="match status" value="2"/>
</dbReference>
<dbReference type="SUPFAM" id="SSF75005">
    <property type="entry name" value="Arabinanase/levansucrase/invertase"/>
    <property type="match status" value="1"/>
</dbReference>
<dbReference type="AlphaFoldDB" id="A0A1H4R0J8"/>